<gene>
    <name evidence="1" type="ORF">GMARGA_LOCUS3030</name>
</gene>
<accession>A0ABM8W3W8</accession>
<reference evidence="1 2" key="1">
    <citation type="submission" date="2021-06" db="EMBL/GenBank/DDBJ databases">
        <authorList>
            <person name="Kallberg Y."/>
            <person name="Tangrot J."/>
            <person name="Rosling A."/>
        </authorList>
    </citation>
    <scope>NUCLEOTIDE SEQUENCE [LARGE SCALE GENOMIC DNA]</scope>
    <source>
        <strain evidence="1 2">120-4 pot B 10/14</strain>
    </source>
</reference>
<comment type="caution">
    <text evidence="1">The sequence shown here is derived from an EMBL/GenBank/DDBJ whole genome shotgun (WGS) entry which is preliminary data.</text>
</comment>
<sequence length="229" mass="26837">MDNSDECKKLLPSKFQISEPNSLRDHSFQTNKQALHHIHTCKDSKCSILENQEDQEHNYKNLSSYFFKQFFTTYPAPEKDSTIPQKTPYNSDFSVFSFGQQYATTFEKPIPLHTLNKLAFKANQKFAQLNNTETTTKKTAFYLYSHIKAYFKAAAQNNNTSELGLEQVLEKTIVPTIDPYILARIMLYYNIRSQLKFLIAQIKQSYEQEYLIQAEKFIIKHYQIKILTI</sequence>
<proteinExistence type="predicted"/>
<dbReference type="EMBL" id="CAJVQB010001041">
    <property type="protein sequence ID" value="CAG8518432.1"/>
    <property type="molecule type" value="Genomic_DNA"/>
</dbReference>
<keyword evidence="2" id="KW-1185">Reference proteome</keyword>
<organism evidence="1 2">
    <name type="scientific">Gigaspora margarita</name>
    <dbReference type="NCBI Taxonomy" id="4874"/>
    <lineage>
        <taxon>Eukaryota</taxon>
        <taxon>Fungi</taxon>
        <taxon>Fungi incertae sedis</taxon>
        <taxon>Mucoromycota</taxon>
        <taxon>Glomeromycotina</taxon>
        <taxon>Glomeromycetes</taxon>
        <taxon>Diversisporales</taxon>
        <taxon>Gigasporaceae</taxon>
        <taxon>Gigaspora</taxon>
    </lineage>
</organism>
<evidence type="ECO:0000313" key="1">
    <source>
        <dbReference type="EMBL" id="CAG8518432.1"/>
    </source>
</evidence>
<evidence type="ECO:0000313" key="2">
    <source>
        <dbReference type="Proteomes" id="UP000789901"/>
    </source>
</evidence>
<feature type="non-terminal residue" evidence="1">
    <location>
        <position position="229"/>
    </location>
</feature>
<name>A0ABM8W3W8_GIGMA</name>
<dbReference type="Proteomes" id="UP000789901">
    <property type="component" value="Unassembled WGS sequence"/>
</dbReference>
<protein>
    <submittedName>
        <fullName evidence="1">29199_t:CDS:1</fullName>
    </submittedName>
</protein>